<reference evidence="4" key="1">
    <citation type="submission" date="2019-12" db="EMBL/GenBank/DDBJ databases">
        <title>Whole genome sequencing of Haloarcula argentinensis strain pws5.</title>
        <authorList>
            <person name="Verma D.K."/>
            <person name="Gopal K."/>
            <person name="Prasad E.S."/>
        </authorList>
    </citation>
    <scope>NUCLEOTIDE SEQUENCE</scope>
    <source>
        <strain evidence="4">Pws5</strain>
    </source>
</reference>
<dbReference type="PANTHER" id="PTHR33055">
    <property type="entry name" value="TRANSPOSASE FOR INSERTION SEQUENCE ELEMENT IS1111A"/>
    <property type="match status" value="1"/>
</dbReference>
<dbReference type="RefSeq" id="WP_170096239.1">
    <property type="nucleotide sequence ID" value="NZ_WOWA01000003.1"/>
</dbReference>
<dbReference type="AlphaFoldDB" id="A0A847ULI8"/>
<gene>
    <name evidence="4" type="ORF">GOC77_05085</name>
</gene>
<dbReference type="Pfam" id="PF02371">
    <property type="entry name" value="Transposase_20"/>
    <property type="match status" value="1"/>
</dbReference>
<dbReference type="GO" id="GO:0004803">
    <property type="term" value="F:transposase activity"/>
    <property type="evidence" value="ECO:0007669"/>
    <property type="project" value="InterPro"/>
</dbReference>
<feature type="domain" description="Transposase IS110-like N-terminal" evidence="2">
    <location>
        <begin position="3"/>
        <end position="142"/>
    </location>
</feature>
<evidence type="ECO:0000313" key="5">
    <source>
        <dbReference type="Proteomes" id="UP000641625"/>
    </source>
</evidence>
<dbReference type="GO" id="GO:0006313">
    <property type="term" value="P:DNA transposition"/>
    <property type="evidence" value="ECO:0007669"/>
    <property type="project" value="InterPro"/>
</dbReference>
<dbReference type="GO" id="GO:0003677">
    <property type="term" value="F:DNA binding"/>
    <property type="evidence" value="ECO:0007669"/>
    <property type="project" value="InterPro"/>
</dbReference>
<dbReference type="EMBL" id="WOWA01000003">
    <property type="protein sequence ID" value="NLV12650.1"/>
    <property type="molecule type" value="Genomic_DNA"/>
</dbReference>
<dbReference type="PANTHER" id="PTHR33055:SF13">
    <property type="entry name" value="TRANSPOSASE"/>
    <property type="match status" value="1"/>
</dbReference>
<evidence type="ECO:0000256" key="1">
    <source>
        <dbReference type="SAM" id="Coils"/>
    </source>
</evidence>
<evidence type="ECO:0000259" key="3">
    <source>
        <dbReference type="Pfam" id="PF02371"/>
    </source>
</evidence>
<dbReference type="InterPro" id="IPR003346">
    <property type="entry name" value="Transposase_20"/>
</dbReference>
<name>A0A847ULI8_HALAR</name>
<dbReference type="NCBIfam" id="NF033542">
    <property type="entry name" value="transpos_IS110"/>
    <property type="match status" value="1"/>
</dbReference>
<evidence type="ECO:0000313" key="4">
    <source>
        <dbReference type="EMBL" id="NLV12650.1"/>
    </source>
</evidence>
<feature type="domain" description="Transposase IS116/IS110/IS902 C-terminal" evidence="3">
    <location>
        <begin position="205"/>
        <end position="291"/>
    </location>
</feature>
<feature type="coiled-coil region" evidence="1">
    <location>
        <begin position="173"/>
        <end position="200"/>
    </location>
</feature>
<comment type="caution">
    <text evidence="4">The sequence shown here is derived from an EMBL/GenBank/DDBJ whole genome shotgun (WGS) entry which is preliminary data.</text>
</comment>
<proteinExistence type="predicted"/>
<dbReference type="Pfam" id="PF01548">
    <property type="entry name" value="DEDD_Tnp_IS110"/>
    <property type="match status" value="1"/>
</dbReference>
<sequence>MYLGIDVHKRDAQVAVMDEAGEIVEEVRVANANLDDLAQRYAGAEAVIEATTNYYHIHDTLSEYLDVTVAHPGKLTLIANADKKTDRVDAKELARMGRLNSVPESYVPTDEIREARALVRGRQRLVENRTDYANKIHGLLSDHGITRDIKPLSVSGRESLRDLSLPTPWDELLASYLAMIETLTEEIERLEATIEERAGSLEETQLLMTIPGVSYYSALMIYSEVGEIARFDRDKEVVSYAGLNPVIRESGDSRIEGSISKRGSRQLRWILVQCARTAVHTCKDEYLKQFYDRLAGRKGSQKAIVATARKLLVSIFHMLDREEVYNPPGVSA</sequence>
<keyword evidence="1" id="KW-0175">Coiled coil</keyword>
<dbReference type="InterPro" id="IPR047650">
    <property type="entry name" value="Transpos_IS110"/>
</dbReference>
<dbReference type="InterPro" id="IPR002525">
    <property type="entry name" value="Transp_IS110-like_N"/>
</dbReference>
<protein>
    <submittedName>
        <fullName evidence="4">IS110 family transposase</fullName>
    </submittedName>
</protein>
<evidence type="ECO:0000259" key="2">
    <source>
        <dbReference type="Pfam" id="PF01548"/>
    </source>
</evidence>
<accession>A0A847ULI8</accession>
<dbReference type="Proteomes" id="UP000641625">
    <property type="component" value="Unassembled WGS sequence"/>
</dbReference>
<organism evidence="4 5">
    <name type="scientific">Haloarcula argentinensis</name>
    <dbReference type="NCBI Taxonomy" id="43776"/>
    <lineage>
        <taxon>Archaea</taxon>
        <taxon>Methanobacteriati</taxon>
        <taxon>Methanobacteriota</taxon>
        <taxon>Stenosarchaea group</taxon>
        <taxon>Halobacteria</taxon>
        <taxon>Halobacteriales</taxon>
        <taxon>Haloarculaceae</taxon>
        <taxon>Haloarcula</taxon>
    </lineage>
</organism>